<dbReference type="SUPFAM" id="SSF81383">
    <property type="entry name" value="F-box domain"/>
    <property type="match status" value="1"/>
</dbReference>
<dbReference type="EnsemblPlants" id="AES95013">
    <property type="protein sequence ID" value="AES95013"/>
    <property type="gene ID" value="MTR_5g020820"/>
</dbReference>
<dbReference type="HOGENOM" id="CLU_010721_2_0_1"/>
<name>G7KEZ3_MEDTR</name>
<dbReference type="Gene3D" id="3.80.10.10">
    <property type="entry name" value="Ribonuclease Inhibitor"/>
    <property type="match status" value="1"/>
</dbReference>
<dbReference type="InterPro" id="IPR050232">
    <property type="entry name" value="FBL13/AtMIF1-like"/>
</dbReference>
<dbReference type="EMBL" id="CM001221">
    <property type="protein sequence ID" value="AES95013.2"/>
    <property type="molecule type" value="Genomic_DNA"/>
</dbReference>
<accession>A0A0C3XDC8</accession>
<dbReference type="Proteomes" id="UP000002051">
    <property type="component" value="Chromosome 5"/>
</dbReference>
<accession>G7KEZ3</accession>
<protein>
    <submittedName>
        <fullName evidence="1">Cytochrome C biogenesis protein ccsA, putative</fullName>
    </submittedName>
</protein>
<dbReference type="InterPro" id="IPR032675">
    <property type="entry name" value="LRR_dom_sf"/>
</dbReference>
<evidence type="ECO:0000313" key="2">
    <source>
        <dbReference type="EnsemblPlants" id="AES95013"/>
    </source>
</evidence>
<evidence type="ECO:0000313" key="3">
    <source>
        <dbReference type="Proteomes" id="UP000002051"/>
    </source>
</evidence>
<dbReference type="PaxDb" id="3880-AES95013"/>
<evidence type="ECO:0000313" key="1">
    <source>
        <dbReference type="EMBL" id="AES95013.2"/>
    </source>
</evidence>
<organism evidence="1 3">
    <name type="scientific">Medicago truncatula</name>
    <name type="common">Barrel medic</name>
    <name type="synonym">Medicago tribuloides</name>
    <dbReference type="NCBI Taxonomy" id="3880"/>
    <lineage>
        <taxon>Eukaryota</taxon>
        <taxon>Viridiplantae</taxon>
        <taxon>Streptophyta</taxon>
        <taxon>Embryophyta</taxon>
        <taxon>Tracheophyta</taxon>
        <taxon>Spermatophyta</taxon>
        <taxon>Magnoliopsida</taxon>
        <taxon>eudicotyledons</taxon>
        <taxon>Gunneridae</taxon>
        <taxon>Pentapetalae</taxon>
        <taxon>rosids</taxon>
        <taxon>fabids</taxon>
        <taxon>Fabales</taxon>
        <taxon>Fabaceae</taxon>
        <taxon>Papilionoideae</taxon>
        <taxon>50 kb inversion clade</taxon>
        <taxon>NPAAA clade</taxon>
        <taxon>Hologalegina</taxon>
        <taxon>IRL clade</taxon>
        <taxon>Trifolieae</taxon>
        <taxon>Medicago</taxon>
    </lineage>
</organism>
<dbReference type="SUPFAM" id="SSF52058">
    <property type="entry name" value="L domain-like"/>
    <property type="match status" value="1"/>
</dbReference>
<dbReference type="PANTHER" id="PTHR31900">
    <property type="entry name" value="F-BOX/RNI SUPERFAMILY PROTEIN-RELATED"/>
    <property type="match status" value="1"/>
</dbReference>
<proteinExistence type="predicted"/>
<gene>
    <name evidence="1" type="ordered locus">MTR_5g020820</name>
</gene>
<reference evidence="1 3" key="1">
    <citation type="journal article" date="2011" name="Nature">
        <title>The Medicago genome provides insight into the evolution of rhizobial symbioses.</title>
        <authorList>
            <person name="Young N.D."/>
            <person name="Debelle F."/>
            <person name="Oldroyd G.E."/>
            <person name="Geurts R."/>
            <person name="Cannon S.B."/>
            <person name="Udvardi M.K."/>
            <person name="Benedito V.A."/>
            <person name="Mayer K.F."/>
            <person name="Gouzy J."/>
            <person name="Schoof H."/>
            <person name="Van de Peer Y."/>
            <person name="Proost S."/>
            <person name="Cook D.R."/>
            <person name="Meyers B.C."/>
            <person name="Spannagl M."/>
            <person name="Cheung F."/>
            <person name="De Mita S."/>
            <person name="Krishnakumar V."/>
            <person name="Gundlach H."/>
            <person name="Zhou S."/>
            <person name="Mudge J."/>
            <person name="Bharti A.K."/>
            <person name="Murray J.D."/>
            <person name="Naoumkina M.A."/>
            <person name="Rosen B."/>
            <person name="Silverstein K.A."/>
            <person name="Tang H."/>
            <person name="Rombauts S."/>
            <person name="Zhao P.X."/>
            <person name="Zhou P."/>
            <person name="Barbe V."/>
            <person name="Bardou P."/>
            <person name="Bechner M."/>
            <person name="Bellec A."/>
            <person name="Berger A."/>
            <person name="Berges H."/>
            <person name="Bidwell S."/>
            <person name="Bisseling T."/>
            <person name="Choisne N."/>
            <person name="Couloux A."/>
            <person name="Denny R."/>
            <person name="Deshpande S."/>
            <person name="Dai X."/>
            <person name="Doyle J.J."/>
            <person name="Dudez A.M."/>
            <person name="Farmer A.D."/>
            <person name="Fouteau S."/>
            <person name="Franken C."/>
            <person name="Gibelin C."/>
            <person name="Gish J."/>
            <person name="Goldstein S."/>
            <person name="Gonzalez A.J."/>
            <person name="Green P.J."/>
            <person name="Hallab A."/>
            <person name="Hartog M."/>
            <person name="Hua A."/>
            <person name="Humphray S.J."/>
            <person name="Jeong D.H."/>
            <person name="Jing Y."/>
            <person name="Jocker A."/>
            <person name="Kenton S.M."/>
            <person name="Kim D.J."/>
            <person name="Klee K."/>
            <person name="Lai H."/>
            <person name="Lang C."/>
            <person name="Lin S."/>
            <person name="Macmil S.L."/>
            <person name="Magdelenat G."/>
            <person name="Matthews L."/>
            <person name="McCorrison J."/>
            <person name="Monaghan E.L."/>
            <person name="Mun J.H."/>
            <person name="Najar F.Z."/>
            <person name="Nicholson C."/>
            <person name="Noirot C."/>
            <person name="O'Bleness M."/>
            <person name="Paule C.R."/>
            <person name="Poulain J."/>
            <person name="Prion F."/>
            <person name="Qin B."/>
            <person name="Qu C."/>
            <person name="Retzel E.F."/>
            <person name="Riddle C."/>
            <person name="Sallet E."/>
            <person name="Samain S."/>
            <person name="Samson N."/>
            <person name="Sanders I."/>
            <person name="Saurat O."/>
            <person name="Scarpelli C."/>
            <person name="Schiex T."/>
            <person name="Segurens B."/>
            <person name="Severin A.J."/>
            <person name="Sherrier D.J."/>
            <person name="Shi R."/>
            <person name="Sims S."/>
            <person name="Singer S.R."/>
            <person name="Sinharoy S."/>
            <person name="Sterck L."/>
            <person name="Viollet A."/>
            <person name="Wang B.B."/>
            <person name="Wang K."/>
            <person name="Wang M."/>
            <person name="Wang X."/>
            <person name="Warfsmann J."/>
            <person name="Weissenbach J."/>
            <person name="White D.D."/>
            <person name="White J.D."/>
            <person name="Wiley G.B."/>
            <person name="Wincker P."/>
            <person name="Xing Y."/>
            <person name="Yang L."/>
            <person name="Yao Z."/>
            <person name="Ying F."/>
            <person name="Zhai J."/>
            <person name="Zhou L."/>
            <person name="Zuber A."/>
            <person name="Denarie J."/>
            <person name="Dixon R.A."/>
            <person name="May G.D."/>
            <person name="Schwartz D.C."/>
            <person name="Rogers J."/>
            <person name="Quetier F."/>
            <person name="Town C.D."/>
            <person name="Roe B.A."/>
        </authorList>
    </citation>
    <scope>NUCLEOTIDE SEQUENCE [LARGE SCALE GENOMIC DNA]</scope>
    <source>
        <strain evidence="1">A17</strain>
        <strain evidence="2 3">cv. Jemalong A17</strain>
    </source>
</reference>
<dbReference type="PANTHER" id="PTHR31900:SF32">
    <property type="entry name" value="F-BOX_RNI_FBD-LIKE DOMAIN PROTEIN"/>
    <property type="match status" value="1"/>
</dbReference>
<keyword evidence="3" id="KW-1185">Reference proteome</keyword>
<dbReference type="InterPro" id="IPR036047">
    <property type="entry name" value="F-box-like_dom_sf"/>
</dbReference>
<sequence length="350" mass="39742">MSNSDTQIPKKAKLREIETKDTLSDLPECIILHILSFLNLLPTLRFYSTDFRLYKNFTKFALEFKRERGRLEPHLLKRIVNYAISHNVQRLGLWFYTVLAHIPPTMFSCHTLTHLKLSTYPNGGHETLFPKSFNLPALTSLQLESFGFCLGDNDRAEPFSTFNKLNSLIITNSTLSGAGTLCISSATLMNLTMYTRFRRLDSIELCTPSLCTFAFIGSPQKLSRSYVSSLKHVDIEINKVEPPLFLLNWLQELPDIKSLTVTSTTLQVLYLIPDLLKTDLPSLGNLKSLRVKMKIKSKKEAAKLRKAFRDGLKPSSLIPDGIVDFLLQNSPSAKVDYIDFSSLPLREIHI</sequence>
<reference evidence="2" key="3">
    <citation type="submission" date="2015-04" db="UniProtKB">
        <authorList>
            <consortium name="EnsemblPlants"/>
        </authorList>
    </citation>
    <scope>IDENTIFICATION</scope>
    <source>
        <strain evidence="2">cv. Jemalong A17</strain>
    </source>
</reference>
<dbReference type="AlphaFoldDB" id="G7KEZ3"/>
<reference evidence="1 3" key="2">
    <citation type="journal article" date="2014" name="BMC Genomics">
        <title>An improved genome release (version Mt4.0) for the model legume Medicago truncatula.</title>
        <authorList>
            <person name="Tang H."/>
            <person name="Krishnakumar V."/>
            <person name="Bidwell S."/>
            <person name="Rosen B."/>
            <person name="Chan A."/>
            <person name="Zhou S."/>
            <person name="Gentzbittel L."/>
            <person name="Childs K.L."/>
            <person name="Yandell M."/>
            <person name="Gundlach H."/>
            <person name="Mayer K.F."/>
            <person name="Schwartz D.C."/>
            <person name="Town C.D."/>
        </authorList>
    </citation>
    <scope>GENOME REANNOTATION</scope>
    <source>
        <strain evidence="2 3">cv. Jemalong A17</strain>
    </source>
</reference>